<feature type="transmembrane region" description="Helical" evidence="15">
    <location>
        <begin position="1625"/>
        <end position="1644"/>
    </location>
</feature>
<evidence type="ECO:0000256" key="13">
    <source>
        <dbReference type="ARBA" id="ARBA00047777"/>
    </source>
</evidence>
<dbReference type="GO" id="GO:0003843">
    <property type="term" value="F:1,3-beta-D-glucan synthase activity"/>
    <property type="evidence" value="ECO:0007669"/>
    <property type="project" value="UniProtKB-EC"/>
</dbReference>
<evidence type="ECO:0000256" key="1">
    <source>
        <dbReference type="ARBA" id="ARBA00004651"/>
    </source>
</evidence>
<proteinExistence type="inferred from homology"/>
<feature type="transmembrane region" description="Helical" evidence="15">
    <location>
        <begin position="625"/>
        <end position="646"/>
    </location>
</feature>
<evidence type="ECO:0000256" key="5">
    <source>
        <dbReference type="ARBA" id="ARBA00022676"/>
    </source>
</evidence>
<gene>
    <name evidence="17" type="ORF">TIFTF001_026916</name>
</gene>
<comment type="similarity">
    <text evidence="2">Belongs to the glycosyltransferase 48 family.</text>
</comment>
<comment type="catalytic activity">
    <reaction evidence="13">
        <text>[(1-&gt;3)-beta-D-glucosyl](n) + UDP-alpha-D-glucose = [(1-&gt;3)-beta-D-glucosyl](n+1) + UDP + H(+)</text>
        <dbReference type="Rhea" id="RHEA:21476"/>
        <dbReference type="Rhea" id="RHEA-COMP:11146"/>
        <dbReference type="Rhea" id="RHEA-COMP:14303"/>
        <dbReference type="ChEBI" id="CHEBI:15378"/>
        <dbReference type="ChEBI" id="CHEBI:37671"/>
        <dbReference type="ChEBI" id="CHEBI:58223"/>
        <dbReference type="ChEBI" id="CHEBI:58885"/>
        <dbReference type="EC" id="2.4.1.34"/>
    </reaction>
</comment>
<comment type="caution">
    <text evidence="17">The sequence shown here is derived from an EMBL/GenBank/DDBJ whole genome shotgun (WGS) entry which is preliminary data.</text>
</comment>
<feature type="transmembrane region" description="Helical" evidence="15">
    <location>
        <begin position="481"/>
        <end position="503"/>
    </location>
</feature>
<keyword evidence="10 15" id="KW-0472">Membrane</keyword>
<evidence type="ECO:0000256" key="15">
    <source>
        <dbReference type="SAM" id="Phobius"/>
    </source>
</evidence>
<accession>A0AA88DN17</accession>
<evidence type="ECO:0000256" key="11">
    <source>
        <dbReference type="ARBA" id="ARBA00023316"/>
    </source>
</evidence>
<dbReference type="GO" id="GO:0006075">
    <property type="term" value="P:(1-&gt;3)-beta-D-glucan biosynthetic process"/>
    <property type="evidence" value="ECO:0007669"/>
    <property type="project" value="InterPro"/>
</dbReference>
<evidence type="ECO:0000256" key="3">
    <source>
        <dbReference type="ARBA" id="ARBA00012589"/>
    </source>
</evidence>
<dbReference type="GO" id="GO:0000148">
    <property type="term" value="C:1,3-beta-D-glucan synthase complex"/>
    <property type="evidence" value="ECO:0007669"/>
    <property type="project" value="InterPro"/>
</dbReference>
<keyword evidence="4" id="KW-1003">Cell membrane</keyword>
<evidence type="ECO:0000256" key="7">
    <source>
        <dbReference type="ARBA" id="ARBA00022692"/>
    </source>
</evidence>
<dbReference type="Gene3D" id="1.25.40.270">
    <property type="entry name" value="Vacuolar protein sorting-associated protein vta1"/>
    <property type="match status" value="1"/>
</dbReference>
<keyword evidence="9 15" id="KW-1133">Transmembrane helix</keyword>
<evidence type="ECO:0000259" key="16">
    <source>
        <dbReference type="SMART" id="SM01205"/>
    </source>
</evidence>
<evidence type="ECO:0000256" key="10">
    <source>
        <dbReference type="ARBA" id="ARBA00023136"/>
    </source>
</evidence>
<dbReference type="EMBL" id="BTGU01000073">
    <property type="protein sequence ID" value="GMN57809.1"/>
    <property type="molecule type" value="Genomic_DNA"/>
</dbReference>
<dbReference type="InterPro" id="IPR026899">
    <property type="entry name" value="FKS1-like_dom1"/>
</dbReference>
<dbReference type="Pfam" id="PF02364">
    <property type="entry name" value="Glucan_synthase"/>
    <property type="match status" value="1"/>
</dbReference>
<sequence length="1763" mass="203981">MSHEIVVADPIFYECEDELPGPSSSSITISSEILEQHDHSTAAPEPFESERLPPTLAEIQRFLRVANSVEFEEPRVAFLCRVHAFEIAHNMDKNSSGRGVRQFKTSLLQRLEQAVANRESVSSKSEFFVPYNILPLDVGGIQQAIMQLPEIKASVAAVRNIRGLPSAEDFQKHGAFTDLFDFLQYCFGFQEGNAANQREHLILLLTNIHIRKAHKQTSSSKLEDAVVDELMRKFFKNYTNWCKFLGRKSNIRLPYMKQEAQQYKLLYLGLYLLIWGEAANLRFMPECLCYIFHHMACELHGMLTGVVNPTTWEKVMPAYGGGSESFLKNVVTPIYKEANKSKNGTTDHSTWRNYDDLNEYFWSHDCFQIGWPMREDHNFFCVKPSSKPKAKKASKPTNAEEQREKEEEKDEEQGMMTGDGFQEQKHEQEWLGKTNFVEIRSFWQIFRSFDRMWIFFVICLQAMIIMACYELESPLQLFDKAVFEDVLSIFITTSILKLIKAILDIVFTWKARQTMEHSDKIRQVVKLVFAATWTIVLPTCYAHSRRKYTCFSSQSGTWLEEWCLSPYMGAVGVYLTPNAVDMVLFFVPAVRKYIEISNSRIFTIFFWTQPRLYVGRGMQESQVSVLKYMLFWILVLLSKFCFSYWFEIKPLIEPTKKIMKIGVENYDWHELFPKFKSNAGAIVAVWAPVVVVYFMDTQIWYSVFCTIFGGVYGILHHLGEIRTLGMLRSRFHTLPSAFNVRLIPPSKTDKKRRKSLFGNRFQKESDNEKNGVAKFVLVWNQVIRSIRSEDLISNKELDLMIIPKSSNIFSGIVRWPVFLVANKFSTALSIAKDFVGKDETLVRKIKKDKCMHYAVRECYESLKYILEILIVRDLEKRMISTILDEIEESIAKSSLLEDFRMTELPSLEAKFVELLELLVEGNKDHHGKVVKVLQDIFEIITNEMIDSSRILELLCPSQQMESNEPYFARSIKPQLFESDPRGSSIHFPLRDSAPLNEQIRRLLLLLTAKDTVLDIPTNLEARRRISFFATSLFMTMPSAPNVRNMLSFSVLTPHFMEDVNFSMEELHSSQREVSIIFYMQKIFPDEWKNFLERMGCASLDGLKDEEKEEDLRKWASFRGQTLSRTVRGMMYYREALKLQAFLDMVEDEDILEGYDTAQRENHLLSAQLDALADLKFTYVVSCQRFGSLKAAGDPRAQDIIDLMIRYPALRLAYVEEKEVIVENKPQKVYSSVLLKAVNGFDQEIYRVKLPGPPEIGEGKPENQNHAIIFTRGEALQTIDMNQDSYLEEAFKMRNLLQEFLRCQGRSPPTILGLREHIFTGSVSSLAWFMSYQETSFVTIGQRLLAKPLRVRFHYGHPDVFDRIFHITRGGISKASKTINLSEDIFAGFNSTLRRGCITYHEYMQVGKGRDVGLNQISTFEAKVANGNSEQTLSRDIYRLGCQFDFFRMLSCYFTTIGFYFSSLISVIGIYVFLYGQLYLVLSGLQKALLIEARLQNIESLETALASQSFIQLGLLTGLPMVMEIGLEKGFLTALKDFVLMQLQLASVFFTFALGTKTHHYGRTILHGGAKYRPTGRKVVVFHNSFTENYRLYSRSHFVKGFELLLLLIVYDLFRRSYESSMAYVLITYSVWFMSITWLFAPFLFNPSGFSWGKIVDDWKDWNKWIRQLGGIGIQQDKSWHSWWNDEQAHLRHSGIFSRLFEILLSLRFFLYQYGLVYHLDISQQSKNVLVYVLSWIVILAVFLLAKVKSWCGHFQSDYAGPND</sequence>
<keyword evidence="7 15" id="KW-0812">Transmembrane</keyword>
<feature type="transmembrane region" description="Helical" evidence="15">
    <location>
        <begin position="524"/>
        <end position="544"/>
    </location>
</feature>
<dbReference type="InterPro" id="IPR058851">
    <property type="entry name" value="CALS1_helical"/>
</dbReference>
<feature type="transmembrane region" description="Helical" evidence="15">
    <location>
        <begin position="699"/>
        <end position="719"/>
    </location>
</feature>
<keyword evidence="18" id="KW-1185">Reference proteome</keyword>
<dbReference type="EC" id="2.4.1.34" evidence="3"/>
<keyword evidence="8" id="KW-0133">Cell shape</keyword>
<evidence type="ECO:0000256" key="12">
    <source>
        <dbReference type="ARBA" id="ARBA00032165"/>
    </source>
</evidence>
<dbReference type="InterPro" id="IPR023175">
    <property type="entry name" value="Vta1/CALS_N_sf"/>
</dbReference>
<feature type="transmembrane region" description="Helical" evidence="15">
    <location>
        <begin position="1699"/>
        <end position="1716"/>
    </location>
</feature>
<feature type="transmembrane region" description="Helical" evidence="15">
    <location>
        <begin position="1728"/>
        <end position="1745"/>
    </location>
</feature>
<dbReference type="Pfam" id="PF04652">
    <property type="entry name" value="Vta1"/>
    <property type="match status" value="1"/>
</dbReference>
<feature type="domain" description="1,3-beta-glucan synthase component FKS1-like" evidence="16">
    <location>
        <begin position="262"/>
        <end position="374"/>
    </location>
</feature>
<evidence type="ECO:0000256" key="9">
    <source>
        <dbReference type="ARBA" id="ARBA00022989"/>
    </source>
</evidence>
<dbReference type="GO" id="GO:0008360">
    <property type="term" value="P:regulation of cell shape"/>
    <property type="evidence" value="ECO:0007669"/>
    <property type="project" value="UniProtKB-KW"/>
</dbReference>
<evidence type="ECO:0000256" key="4">
    <source>
        <dbReference type="ARBA" id="ARBA00022475"/>
    </source>
</evidence>
<feature type="transmembrane region" description="Helical" evidence="15">
    <location>
        <begin position="1456"/>
        <end position="1481"/>
    </location>
</feature>
<feature type="transmembrane region" description="Helical" evidence="15">
    <location>
        <begin position="452"/>
        <end position="469"/>
    </location>
</feature>
<feature type="transmembrane region" description="Helical" evidence="15">
    <location>
        <begin position="675"/>
        <end position="694"/>
    </location>
</feature>
<dbReference type="InterPro" id="IPR039431">
    <property type="entry name" value="Vta1/CALS_N"/>
</dbReference>
<evidence type="ECO:0000256" key="6">
    <source>
        <dbReference type="ARBA" id="ARBA00022679"/>
    </source>
</evidence>
<keyword evidence="6" id="KW-0808">Transferase</keyword>
<dbReference type="Proteomes" id="UP001187192">
    <property type="component" value="Unassembled WGS sequence"/>
</dbReference>
<protein>
    <recommendedName>
        <fullName evidence="12">1,3-beta-glucan synthase</fullName>
        <ecNumber evidence="3">2.4.1.34</ecNumber>
    </recommendedName>
    <alternativeName>
        <fullName evidence="12">1,3-beta-glucan synthase</fullName>
    </alternativeName>
</protein>
<evidence type="ECO:0000256" key="8">
    <source>
        <dbReference type="ARBA" id="ARBA00022960"/>
    </source>
</evidence>
<dbReference type="InterPro" id="IPR003440">
    <property type="entry name" value="Glyco_trans_48_dom"/>
</dbReference>
<name>A0AA88DN17_FICCA</name>
<dbReference type="PANTHER" id="PTHR12741">
    <property type="entry name" value="LYST-INTERACTING PROTEIN LIP5 DOPAMINE RESPONSIVE PROTEIN DRG-1"/>
    <property type="match status" value="1"/>
</dbReference>
<organism evidence="17 18">
    <name type="scientific">Ficus carica</name>
    <name type="common">Common fig</name>
    <dbReference type="NCBI Taxonomy" id="3494"/>
    <lineage>
        <taxon>Eukaryota</taxon>
        <taxon>Viridiplantae</taxon>
        <taxon>Streptophyta</taxon>
        <taxon>Embryophyta</taxon>
        <taxon>Tracheophyta</taxon>
        <taxon>Spermatophyta</taxon>
        <taxon>Magnoliopsida</taxon>
        <taxon>eudicotyledons</taxon>
        <taxon>Gunneridae</taxon>
        <taxon>Pentapetalae</taxon>
        <taxon>rosids</taxon>
        <taxon>fabids</taxon>
        <taxon>Rosales</taxon>
        <taxon>Moraceae</taxon>
        <taxon>Ficeae</taxon>
        <taxon>Ficus</taxon>
    </lineage>
</organism>
<dbReference type="Pfam" id="PF25968">
    <property type="entry name" value="CALS1"/>
    <property type="match status" value="1"/>
</dbReference>
<keyword evidence="11" id="KW-0961">Cell wall biogenesis/degradation</keyword>
<dbReference type="GO" id="GO:0005886">
    <property type="term" value="C:plasma membrane"/>
    <property type="evidence" value="ECO:0007669"/>
    <property type="project" value="UniProtKB-SubCell"/>
</dbReference>
<evidence type="ECO:0000256" key="14">
    <source>
        <dbReference type="SAM" id="MobiDB-lite"/>
    </source>
</evidence>
<dbReference type="Pfam" id="PF14288">
    <property type="entry name" value="FKS1_dom1"/>
    <property type="match status" value="1"/>
</dbReference>
<evidence type="ECO:0000313" key="17">
    <source>
        <dbReference type="EMBL" id="GMN57809.1"/>
    </source>
</evidence>
<reference evidence="17" key="1">
    <citation type="submission" date="2023-07" db="EMBL/GenBank/DDBJ databases">
        <title>draft genome sequence of fig (Ficus carica).</title>
        <authorList>
            <person name="Takahashi T."/>
            <person name="Nishimura K."/>
        </authorList>
    </citation>
    <scope>NUCLEOTIDE SEQUENCE</scope>
</reference>
<dbReference type="GO" id="GO:0071555">
    <property type="term" value="P:cell wall organization"/>
    <property type="evidence" value="ECO:0007669"/>
    <property type="project" value="UniProtKB-KW"/>
</dbReference>
<evidence type="ECO:0000256" key="2">
    <source>
        <dbReference type="ARBA" id="ARBA00009040"/>
    </source>
</evidence>
<keyword evidence="5" id="KW-0328">Glycosyltransferase</keyword>
<feature type="region of interest" description="Disordered" evidence="14">
    <location>
        <begin position="385"/>
        <end position="418"/>
    </location>
</feature>
<comment type="subcellular location">
    <subcellularLocation>
        <location evidence="1">Cell membrane</location>
        <topology evidence="1">Multi-pass membrane protein</topology>
    </subcellularLocation>
</comment>
<evidence type="ECO:0000313" key="18">
    <source>
        <dbReference type="Proteomes" id="UP001187192"/>
    </source>
</evidence>
<dbReference type="PANTHER" id="PTHR12741:SF22">
    <property type="entry name" value="CALLOSE SYNTHASE 8-RELATED"/>
    <property type="match status" value="1"/>
</dbReference>
<dbReference type="SMART" id="SM01205">
    <property type="entry name" value="FKS1_dom1"/>
    <property type="match status" value="1"/>
</dbReference>